<sequence>MIKNKLFTKDDVLDLLMKADNTVYNALAVDKEGNLKLISLDEMQSNEYGERIEGFAPHNNYVGKDMNSNHVTNTYKMLLESWLDYLKTGQEGYEDIHTSRSEEEILNDLKQYYK</sequence>
<keyword evidence="2" id="KW-1185">Reference proteome</keyword>
<dbReference type="STRING" id="519424.AZF04_09705"/>
<accession>A0A161P7V2</accession>
<proteinExistence type="predicted"/>
<dbReference type="RefSeq" id="WP_061949592.1">
    <property type="nucleotide sequence ID" value="NZ_LTAO01000034.1"/>
</dbReference>
<dbReference type="Proteomes" id="UP000075806">
    <property type="component" value="Unassembled WGS sequence"/>
</dbReference>
<dbReference type="OrthoDB" id="2872607at2"/>
<name>A0A161P7V2_9BACI</name>
<evidence type="ECO:0000313" key="1">
    <source>
        <dbReference type="EMBL" id="KYG28168.1"/>
    </source>
</evidence>
<gene>
    <name evidence="1" type="ORF">AZF04_09705</name>
</gene>
<organism evidence="1 2">
    <name type="scientific">Alkalihalobacillus trypoxylicola</name>
    <dbReference type="NCBI Taxonomy" id="519424"/>
    <lineage>
        <taxon>Bacteria</taxon>
        <taxon>Bacillati</taxon>
        <taxon>Bacillota</taxon>
        <taxon>Bacilli</taxon>
        <taxon>Bacillales</taxon>
        <taxon>Bacillaceae</taxon>
        <taxon>Alkalihalobacillus</taxon>
    </lineage>
</organism>
<evidence type="ECO:0000313" key="2">
    <source>
        <dbReference type="Proteomes" id="UP000075806"/>
    </source>
</evidence>
<protein>
    <submittedName>
        <fullName evidence="1">Uncharacterized protein</fullName>
    </submittedName>
</protein>
<dbReference type="EMBL" id="LTAO01000034">
    <property type="protein sequence ID" value="KYG28168.1"/>
    <property type="molecule type" value="Genomic_DNA"/>
</dbReference>
<dbReference type="AlphaFoldDB" id="A0A161P7V2"/>
<reference evidence="1" key="1">
    <citation type="submission" date="2016-02" db="EMBL/GenBank/DDBJ databases">
        <title>Genome sequence of Bacillus trypoxylicola KCTC 13244(T).</title>
        <authorList>
            <person name="Jeong H."/>
            <person name="Park S.-H."/>
            <person name="Choi S.-K."/>
        </authorList>
    </citation>
    <scope>NUCLEOTIDE SEQUENCE [LARGE SCALE GENOMIC DNA]</scope>
    <source>
        <strain evidence="1">KCTC 13244</strain>
    </source>
</reference>
<comment type="caution">
    <text evidence="1">The sequence shown here is derived from an EMBL/GenBank/DDBJ whole genome shotgun (WGS) entry which is preliminary data.</text>
</comment>